<evidence type="ECO:0000313" key="7">
    <source>
        <dbReference type="EMBL" id="SFF46911.1"/>
    </source>
</evidence>
<keyword evidence="3" id="KW-0479">Metal-binding</keyword>
<reference evidence="8" key="1">
    <citation type="submission" date="2016-10" db="EMBL/GenBank/DDBJ databases">
        <authorList>
            <person name="Varghese N."/>
            <person name="Submissions S."/>
        </authorList>
    </citation>
    <scope>NUCLEOTIDE SEQUENCE [LARGE SCALE GENOMIC DNA]</scope>
    <source>
        <strain evidence="8">DSM 46838</strain>
    </source>
</reference>
<name>A0A1I2J2F0_9ACTN</name>
<dbReference type="SFLD" id="SFLDG01129">
    <property type="entry name" value="C1.5:_HAD__Beta-PGM__Phosphata"/>
    <property type="match status" value="1"/>
</dbReference>
<dbReference type="GO" id="GO:0016787">
    <property type="term" value="F:hydrolase activity"/>
    <property type="evidence" value="ECO:0007669"/>
    <property type="project" value="UniProtKB-KW"/>
</dbReference>
<keyword evidence="4" id="KW-0460">Magnesium</keyword>
<sequence>MVQERPLVDPRQGGGTPLPDGGHDPIRDCRPHDTWPRSRAGTVAVVPAPGPLGLPDSVRGCLFDLDGVLTRTATVHFAAWKRTFDEFLQRYEPGQPEFSQLDYNDHVDGRHRADGVRGFLASRGIVLPEGTPGDPFEAETVQAIATRKNDMVLRELDEHGVEVYPGSVRYLRAVKEAGMPTAVVTASANGEKVIAAGGFAGLIDVRVDGLVAARDGLRGKPAPDTFLAGARLLGLEPREAVVFEDAISGVEAGRAGDFGFVVGVDRVGQAEALRAAGADVVVPDLEQLMGESS</sequence>
<comment type="similarity">
    <text evidence="2">Belongs to the HAD-like hydrolase superfamily. CbbY/CbbZ/Gph/YieH family.</text>
</comment>
<dbReference type="SUPFAM" id="SSF56784">
    <property type="entry name" value="HAD-like"/>
    <property type="match status" value="1"/>
</dbReference>
<dbReference type="InterPro" id="IPR006439">
    <property type="entry name" value="HAD-SF_hydro_IA"/>
</dbReference>
<dbReference type="AlphaFoldDB" id="A0A1I2J2F0"/>
<feature type="compositionally biased region" description="Basic and acidic residues" evidence="6">
    <location>
        <begin position="21"/>
        <end position="36"/>
    </location>
</feature>
<keyword evidence="5" id="KW-0119">Carbohydrate metabolism</keyword>
<dbReference type="EMBL" id="FOND01000014">
    <property type="protein sequence ID" value="SFF46911.1"/>
    <property type="molecule type" value="Genomic_DNA"/>
</dbReference>
<dbReference type="Proteomes" id="UP000198589">
    <property type="component" value="Unassembled WGS sequence"/>
</dbReference>
<dbReference type="InterPro" id="IPR023198">
    <property type="entry name" value="PGP-like_dom2"/>
</dbReference>
<dbReference type="NCBIfam" id="TIGR01509">
    <property type="entry name" value="HAD-SF-IA-v3"/>
    <property type="match status" value="1"/>
</dbReference>
<feature type="region of interest" description="Disordered" evidence="6">
    <location>
        <begin position="1"/>
        <end position="38"/>
    </location>
</feature>
<evidence type="ECO:0000256" key="5">
    <source>
        <dbReference type="ARBA" id="ARBA00023277"/>
    </source>
</evidence>
<dbReference type="PANTHER" id="PTHR46193">
    <property type="entry name" value="6-PHOSPHOGLUCONATE PHOSPHATASE"/>
    <property type="match status" value="1"/>
</dbReference>
<dbReference type="GO" id="GO:0046872">
    <property type="term" value="F:metal ion binding"/>
    <property type="evidence" value="ECO:0007669"/>
    <property type="project" value="UniProtKB-KW"/>
</dbReference>
<comment type="cofactor">
    <cofactor evidence="1">
        <name>Mg(2+)</name>
        <dbReference type="ChEBI" id="CHEBI:18420"/>
    </cofactor>
</comment>
<gene>
    <name evidence="7" type="ORF">SAMN05216574_114101</name>
</gene>
<keyword evidence="8" id="KW-1185">Reference proteome</keyword>
<evidence type="ECO:0000256" key="2">
    <source>
        <dbReference type="ARBA" id="ARBA00006171"/>
    </source>
</evidence>
<dbReference type="Gene3D" id="3.40.50.1000">
    <property type="entry name" value="HAD superfamily/HAD-like"/>
    <property type="match status" value="1"/>
</dbReference>
<dbReference type="Pfam" id="PF00702">
    <property type="entry name" value="Hydrolase"/>
    <property type="match status" value="1"/>
</dbReference>
<dbReference type="PRINTS" id="PR00413">
    <property type="entry name" value="HADHALOGNASE"/>
</dbReference>
<evidence type="ECO:0000256" key="1">
    <source>
        <dbReference type="ARBA" id="ARBA00001946"/>
    </source>
</evidence>
<dbReference type="InterPro" id="IPR023214">
    <property type="entry name" value="HAD_sf"/>
</dbReference>
<evidence type="ECO:0000256" key="6">
    <source>
        <dbReference type="SAM" id="MobiDB-lite"/>
    </source>
</evidence>
<evidence type="ECO:0000256" key="3">
    <source>
        <dbReference type="ARBA" id="ARBA00022723"/>
    </source>
</evidence>
<evidence type="ECO:0000313" key="8">
    <source>
        <dbReference type="Proteomes" id="UP000198589"/>
    </source>
</evidence>
<dbReference type="SFLD" id="SFLDS00003">
    <property type="entry name" value="Haloacid_Dehalogenase"/>
    <property type="match status" value="1"/>
</dbReference>
<dbReference type="InterPro" id="IPR051600">
    <property type="entry name" value="Beta-PGM-like"/>
</dbReference>
<protein>
    <submittedName>
        <fullName evidence="7">Haloacid dehalogenase superfamily, subfamily IA, variant 3 with third motif having DD or ED/beta-phosphoglucomutase family hydrolase</fullName>
    </submittedName>
</protein>
<dbReference type="Gene3D" id="1.10.150.240">
    <property type="entry name" value="Putative phosphatase, domain 2"/>
    <property type="match status" value="1"/>
</dbReference>
<evidence type="ECO:0000256" key="4">
    <source>
        <dbReference type="ARBA" id="ARBA00022842"/>
    </source>
</evidence>
<proteinExistence type="inferred from homology"/>
<dbReference type="STRING" id="1798228.SAMN05216574_114101"/>
<dbReference type="InterPro" id="IPR036412">
    <property type="entry name" value="HAD-like_sf"/>
</dbReference>
<keyword evidence="7" id="KW-0378">Hydrolase</keyword>
<accession>A0A1I2J2F0</accession>
<dbReference type="PANTHER" id="PTHR46193:SF18">
    <property type="entry name" value="HEXITOL PHOSPHATASE B"/>
    <property type="match status" value="1"/>
</dbReference>
<organism evidence="7 8">
    <name type="scientific">Blastococcus tunisiensis</name>
    <dbReference type="NCBI Taxonomy" id="1798228"/>
    <lineage>
        <taxon>Bacteria</taxon>
        <taxon>Bacillati</taxon>
        <taxon>Actinomycetota</taxon>
        <taxon>Actinomycetes</taxon>
        <taxon>Geodermatophilales</taxon>
        <taxon>Geodermatophilaceae</taxon>
        <taxon>Blastococcus</taxon>
    </lineage>
</organism>